<evidence type="ECO:0000256" key="1">
    <source>
        <dbReference type="ARBA" id="ARBA00004141"/>
    </source>
</evidence>
<feature type="transmembrane region" description="Helical" evidence="6">
    <location>
        <begin position="110"/>
        <end position="135"/>
    </location>
</feature>
<dbReference type="EMBL" id="JAFNME010000032">
    <property type="protein sequence ID" value="MBO1250577.1"/>
    <property type="molecule type" value="Genomic_DNA"/>
</dbReference>
<dbReference type="AlphaFoldDB" id="A0A939KCF4"/>
<evidence type="ECO:0000256" key="2">
    <source>
        <dbReference type="ARBA" id="ARBA00009399"/>
    </source>
</evidence>
<proteinExistence type="inferred from homology"/>
<feature type="transmembrane region" description="Helical" evidence="6">
    <location>
        <begin position="20"/>
        <end position="44"/>
    </location>
</feature>
<dbReference type="InterPro" id="IPR051401">
    <property type="entry name" value="GtrA_CellWall_Glycosyl"/>
</dbReference>
<dbReference type="PANTHER" id="PTHR38459">
    <property type="entry name" value="PROPHAGE BACTOPRENOL-LINKED GLUCOSE TRANSLOCASE HOMOLOG"/>
    <property type="match status" value="1"/>
</dbReference>
<feature type="domain" description="GtrA/DPMS transmembrane" evidence="7">
    <location>
        <begin position="21"/>
        <end position="136"/>
    </location>
</feature>
<comment type="subcellular location">
    <subcellularLocation>
        <location evidence="1">Membrane</location>
        <topology evidence="1">Multi-pass membrane protein</topology>
    </subcellularLocation>
</comment>
<keyword evidence="3 6" id="KW-0812">Transmembrane</keyword>
<evidence type="ECO:0000259" key="7">
    <source>
        <dbReference type="Pfam" id="PF04138"/>
    </source>
</evidence>
<evidence type="ECO:0000256" key="3">
    <source>
        <dbReference type="ARBA" id="ARBA00022692"/>
    </source>
</evidence>
<evidence type="ECO:0000256" key="5">
    <source>
        <dbReference type="ARBA" id="ARBA00023136"/>
    </source>
</evidence>
<feature type="transmembrane region" description="Helical" evidence="6">
    <location>
        <begin position="84"/>
        <end position="104"/>
    </location>
</feature>
<dbReference type="GO" id="GO:0000271">
    <property type="term" value="P:polysaccharide biosynthetic process"/>
    <property type="evidence" value="ECO:0007669"/>
    <property type="project" value="InterPro"/>
</dbReference>
<evidence type="ECO:0000313" key="9">
    <source>
        <dbReference type="Proteomes" id="UP000664731"/>
    </source>
</evidence>
<comment type="similarity">
    <text evidence="2">Belongs to the GtrA family.</text>
</comment>
<organism evidence="8 9">
    <name type="scientific">Comamonas denitrificans</name>
    <dbReference type="NCBI Taxonomy" id="117506"/>
    <lineage>
        <taxon>Bacteria</taxon>
        <taxon>Pseudomonadati</taxon>
        <taxon>Pseudomonadota</taxon>
        <taxon>Betaproteobacteria</taxon>
        <taxon>Burkholderiales</taxon>
        <taxon>Comamonadaceae</taxon>
        <taxon>Comamonas</taxon>
    </lineage>
</organism>
<keyword evidence="5 6" id="KW-0472">Membrane</keyword>
<comment type="caution">
    <text evidence="8">The sequence shown here is derived from an EMBL/GenBank/DDBJ whole genome shotgun (WGS) entry which is preliminary data.</text>
</comment>
<dbReference type="Pfam" id="PF04138">
    <property type="entry name" value="GtrA_DPMS_TM"/>
    <property type="match status" value="1"/>
</dbReference>
<keyword evidence="4 6" id="KW-1133">Transmembrane helix</keyword>
<accession>A0A939KCF4</accession>
<name>A0A939KCF4_9BURK</name>
<evidence type="ECO:0000256" key="4">
    <source>
        <dbReference type="ARBA" id="ARBA00022989"/>
    </source>
</evidence>
<dbReference type="PANTHER" id="PTHR38459:SF1">
    <property type="entry name" value="PROPHAGE BACTOPRENOL-LINKED GLUCOSE TRANSLOCASE HOMOLOG"/>
    <property type="match status" value="1"/>
</dbReference>
<reference evidence="8" key="1">
    <citation type="submission" date="2021-03" db="EMBL/GenBank/DDBJ databases">
        <title>Comamonas denitrificans.</title>
        <authorList>
            <person name="Finster K."/>
        </authorList>
    </citation>
    <scope>NUCLEOTIDE SEQUENCE</scope>
    <source>
        <strain evidence="8">MM2021_4</strain>
    </source>
</reference>
<evidence type="ECO:0000256" key="6">
    <source>
        <dbReference type="SAM" id="Phobius"/>
    </source>
</evidence>
<gene>
    <name evidence="8" type="ORF">J1777_12185</name>
</gene>
<evidence type="ECO:0000313" key="8">
    <source>
        <dbReference type="EMBL" id="MBO1250577.1"/>
    </source>
</evidence>
<dbReference type="RefSeq" id="WP_207575969.1">
    <property type="nucleotide sequence ID" value="NZ_JAFNME010000032.1"/>
</dbReference>
<keyword evidence="9" id="KW-1185">Reference proteome</keyword>
<dbReference type="GO" id="GO:0005886">
    <property type="term" value="C:plasma membrane"/>
    <property type="evidence" value="ECO:0007669"/>
    <property type="project" value="TreeGrafter"/>
</dbReference>
<feature type="transmembrane region" description="Helical" evidence="6">
    <location>
        <begin position="50"/>
        <end position="72"/>
    </location>
</feature>
<dbReference type="Proteomes" id="UP000664731">
    <property type="component" value="Unassembled WGS sequence"/>
</dbReference>
<dbReference type="InterPro" id="IPR007267">
    <property type="entry name" value="GtrA_DPMS_TM"/>
</dbReference>
<protein>
    <submittedName>
        <fullName evidence="8">GtrA family protein</fullName>
    </submittedName>
</protein>
<sequence length="141" mass="15401">MTTFKAQNLLNSLYSLPQALRFILVGGAAAATHLLAVGVLVALWQVPPLLANGLAFLIAFGVSYCGHAWLSFAEHQACTWASAARFFAVASLSFAVNETLYAIALQRLHWHYFWSQAAILVLVAVGTFTLSKFWAFKAQPQ</sequence>